<dbReference type="AlphaFoldDB" id="A0AAV3YI06"/>
<dbReference type="PANTHER" id="PTHR47526">
    <property type="entry name" value="ATP-DEPENDENT DNA HELICASE"/>
    <property type="match status" value="1"/>
</dbReference>
<organism evidence="1 2">
    <name type="scientific">Plakobranchus ocellatus</name>
    <dbReference type="NCBI Taxonomy" id="259542"/>
    <lineage>
        <taxon>Eukaryota</taxon>
        <taxon>Metazoa</taxon>
        <taxon>Spiralia</taxon>
        <taxon>Lophotrochozoa</taxon>
        <taxon>Mollusca</taxon>
        <taxon>Gastropoda</taxon>
        <taxon>Heterobranchia</taxon>
        <taxon>Euthyneura</taxon>
        <taxon>Panpulmonata</taxon>
        <taxon>Sacoglossa</taxon>
        <taxon>Placobranchoidea</taxon>
        <taxon>Plakobranchidae</taxon>
        <taxon>Plakobranchus</taxon>
    </lineage>
</organism>
<sequence>MTCPSEPVTKAGSFDKIKAMRDPYTIASEEFANNFDDLTEVTYLDIFSYLVLEHSKYTADEFKAYKGLQAFNQANNGWVTNVAIYASHIHQEIF</sequence>
<comment type="caution">
    <text evidence="1">The sequence shown here is derived from an EMBL/GenBank/DDBJ whole genome shotgun (WGS) entry which is preliminary data.</text>
</comment>
<accession>A0AAV3YI06</accession>
<name>A0AAV3YI06_9GAST</name>
<dbReference type="PANTHER" id="PTHR47526:SF3">
    <property type="entry name" value="PHD-TYPE DOMAIN-CONTAINING PROTEIN"/>
    <property type="match status" value="1"/>
</dbReference>
<evidence type="ECO:0000313" key="2">
    <source>
        <dbReference type="Proteomes" id="UP000735302"/>
    </source>
</evidence>
<dbReference type="EMBL" id="BLXT01001622">
    <property type="protein sequence ID" value="GFN86915.1"/>
    <property type="molecule type" value="Genomic_DNA"/>
</dbReference>
<evidence type="ECO:0000313" key="1">
    <source>
        <dbReference type="EMBL" id="GFN86915.1"/>
    </source>
</evidence>
<proteinExistence type="predicted"/>
<dbReference type="Proteomes" id="UP000735302">
    <property type="component" value="Unassembled WGS sequence"/>
</dbReference>
<gene>
    <name evidence="1" type="ORF">PoB_001342100</name>
</gene>
<protein>
    <submittedName>
        <fullName evidence="1">Uncharacterized protein</fullName>
    </submittedName>
</protein>
<reference evidence="1 2" key="1">
    <citation type="journal article" date="2021" name="Elife">
        <title>Chloroplast acquisition without the gene transfer in kleptoplastic sea slugs, Plakobranchus ocellatus.</title>
        <authorList>
            <person name="Maeda T."/>
            <person name="Takahashi S."/>
            <person name="Yoshida T."/>
            <person name="Shimamura S."/>
            <person name="Takaki Y."/>
            <person name="Nagai Y."/>
            <person name="Toyoda A."/>
            <person name="Suzuki Y."/>
            <person name="Arimoto A."/>
            <person name="Ishii H."/>
            <person name="Satoh N."/>
            <person name="Nishiyama T."/>
            <person name="Hasebe M."/>
            <person name="Maruyama T."/>
            <person name="Minagawa J."/>
            <person name="Obokata J."/>
            <person name="Shigenobu S."/>
        </authorList>
    </citation>
    <scope>NUCLEOTIDE SEQUENCE [LARGE SCALE GENOMIC DNA]</scope>
</reference>
<keyword evidence="2" id="KW-1185">Reference proteome</keyword>